<dbReference type="RefSeq" id="WP_242012135.1">
    <property type="nucleotide sequence ID" value="NZ_BJYG01000066.1"/>
</dbReference>
<evidence type="ECO:0000256" key="1">
    <source>
        <dbReference type="SAM" id="Phobius"/>
    </source>
</evidence>
<evidence type="ECO:0000313" key="3">
    <source>
        <dbReference type="Proteomes" id="UP000321746"/>
    </source>
</evidence>
<feature type="transmembrane region" description="Helical" evidence="1">
    <location>
        <begin position="6"/>
        <end position="23"/>
    </location>
</feature>
<accession>A0A511XQ23</accession>
<keyword evidence="1" id="KW-0472">Membrane</keyword>
<evidence type="ECO:0000313" key="2">
    <source>
        <dbReference type="EMBL" id="GEN65009.1"/>
    </source>
</evidence>
<sequence length="134" mass="14749">MTVLFGSIWCVYAFLMFSLIPVLKPEWQGPLLYVSNSIQLVALPALMVGNAILTRGSDQRAAEDHTALIEILNDVREEMARLRAMTSGIEQTEQENADRPENVVSIANEALISVNESPETTVPPPATQEGNIIR</sequence>
<evidence type="ECO:0008006" key="4">
    <source>
        <dbReference type="Google" id="ProtNLM"/>
    </source>
</evidence>
<organism evidence="2 3">
    <name type="scientific">Acetobacter oeni</name>
    <dbReference type="NCBI Taxonomy" id="304077"/>
    <lineage>
        <taxon>Bacteria</taxon>
        <taxon>Pseudomonadati</taxon>
        <taxon>Pseudomonadota</taxon>
        <taxon>Alphaproteobacteria</taxon>
        <taxon>Acetobacterales</taxon>
        <taxon>Acetobacteraceae</taxon>
        <taxon>Acetobacter</taxon>
    </lineage>
</organism>
<keyword evidence="1" id="KW-1133">Transmembrane helix</keyword>
<reference evidence="2 3" key="1">
    <citation type="submission" date="2019-07" db="EMBL/GenBank/DDBJ databases">
        <title>Whole genome shotgun sequence of Acetobacter oeni NBRC 105207.</title>
        <authorList>
            <person name="Hosoyama A."/>
            <person name="Uohara A."/>
            <person name="Ohji S."/>
            <person name="Ichikawa N."/>
        </authorList>
    </citation>
    <scope>NUCLEOTIDE SEQUENCE [LARGE SCALE GENOMIC DNA]</scope>
    <source>
        <strain evidence="2 3">NBRC 105207</strain>
    </source>
</reference>
<dbReference type="AlphaFoldDB" id="A0A511XQ23"/>
<dbReference type="Proteomes" id="UP000321746">
    <property type="component" value="Unassembled WGS sequence"/>
</dbReference>
<proteinExistence type="predicted"/>
<protein>
    <recommendedName>
        <fullName evidence="4">DUF1003 domain-containing protein</fullName>
    </recommendedName>
</protein>
<keyword evidence="1" id="KW-0812">Transmembrane</keyword>
<keyword evidence="3" id="KW-1185">Reference proteome</keyword>
<comment type="caution">
    <text evidence="2">The sequence shown here is derived from an EMBL/GenBank/DDBJ whole genome shotgun (WGS) entry which is preliminary data.</text>
</comment>
<dbReference type="EMBL" id="BJYG01000066">
    <property type="protein sequence ID" value="GEN65009.1"/>
    <property type="molecule type" value="Genomic_DNA"/>
</dbReference>
<feature type="transmembrane region" description="Helical" evidence="1">
    <location>
        <begin position="30"/>
        <end position="53"/>
    </location>
</feature>
<gene>
    <name evidence="2" type="ORF">AOE01nite_32330</name>
</gene>
<name>A0A511XQ23_9PROT</name>